<dbReference type="GO" id="GO:0016485">
    <property type="term" value="P:protein processing"/>
    <property type="evidence" value="ECO:0007669"/>
    <property type="project" value="TreeGrafter"/>
</dbReference>
<comment type="similarity">
    <text evidence="2 8">Belongs to the peptidase M14 family.</text>
</comment>
<evidence type="ECO:0000256" key="7">
    <source>
        <dbReference type="ARBA" id="ARBA00023180"/>
    </source>
</evidence>
<dbReference type="GO" id="GO:0004181">
    <property type="term" value="F:metallocarboxypeptidase activity"/>
    <property type="evidence" value="ECO:0007669"/>
    <property type="project" value="InterPro"/>
</dbReference>
<dbReference type="InterPro" id="IPR008969">
    <property type="entry name" value="CarboxyPept-like_regulatory"/>
</dbReference>
<evidence type="ECO:0000259" key="9">
    <source>
        <dbReference type="PROSITE" id="PS52035"/>
    </source>
</evidence>
<dbReference type="SUPFAM" id="SSF53187">
    <property type="entry name" value="Zn-dependent exopeptidases"/>
    <property type="match status" value="1"/>
</dbReference>
<dbReference type="Gene3D" id="2.60.40.1120">
    <property type="entry name" value="Carboxypeptidase-like, regulatory domain"/>
    <property type="match status" value="1"/>
</dbReference>
<dbReference type="Proteomes" id="UP000031668">
    <property type="component" value="Unassembled WGS sequence"/>
</dbReference>
<keyword evidence="4" id="KW-0479">Metal-binding</keyword>
<feature type="active site" description="Proton donor/acceptor" evidence="8">
    <location>
        <position position="173"/>
    </location>
</feature>
<evidence type="ECO:0000256" key="8">
    <source>
        <dbReference type="PROSITE-ProRule" id="PRU01379"/>
    </source>
</evidence>
<dbReference type="SMART" id="SM00631">
    <property type="entry name" value="Zn_pept"/>
    <property type="match status" value="1"/>
</dbReference>
<proteinExistence type="inferred from homology"/>
<keyword evidence="3 10" id="KW-0121">Carboxypeptidase</keyword>
<reference evidence="10 11" key="1">
    <citation type="journal article" date="2014" name="Genome Biol. Evol.">
        <title>The genome of the myxosporean Thelohanellus kitauei shows adaptations to nutrient acquisition within its fish host.</title>
        <authorList>
            <person name="Yang Y."/>
            <person name="Xiong J."/>
            <person name="Zhou Z."/>
            <person name="Huo F."/>
            <person name="Miao W."/>
            <person name="Ran C."/>
            <person name="Liu Y."/>
            <person name="Zhang J."/>
            <person name="Feng J."/>
            <person name="Wang M."/>
            <person name="Wang M."/>
            <person name="Wang L."/>
            <person name="Yao B."/>
        </authorList>
    </citation>
    <scope>NUCLEOTIDE SEQUENCE [LARGE SCALE GENOMIC DNA]</scope>
    <source>
        <strain evidence="10">Wuqing</strain>
    </source>
</reference>
<evidence type="ECO:0000256" key="4">
    <source>
        <dbReference type="ARBA" id="ARBA00022723"/>
    </source>
</evidence>
<dbReference type="GO" id="GO:0005615">
    <property type="term" value="C:extracellular space"/>
    <property type="evidence" value="ECO:0007669"/>
    <property type="project" value="TreeGrafter"/>
</dbReference>
<accession>A0A0C2MM90</accession>
<dbReference type="PROSITE" id="PS52035">
    <property type="entry name" value="PEPTIDASE_M14"/>
    <property type="match status" value="1"/>
</dbReference>
<dbReference type="SUPFAM" id="SSF49464">
    <property type="entry name" value="Carboxypeptidase regulatory domain-like"/>
    <property type="match status" value="1"/>
</dbReference>
<dbReference type="GO" id="GO:0008270">
    <property type="term" value="F:zinc ion binding"/>
    <property type="evidence" value="ECO:0007669"/>
    <property type="project" value="InterPro"/>
</dbReference>
<dbReference type="PANTHER" id="PTHR11532:SF73">
    <property type="entry name" value="CARBOXYPEPTIDASE D"/>
    <property type="match status" value="1"/>
</dbReference>
<dbReference type="GO" id="GO:0006518">
    <property type="term" value="P:peptide metabolic process"/>
    <property type="evidence" value="ECO:0007669"/>
    <property type="project" value="TreeGrafter"/>
</dbReference>
<dbReference type="Gene3D" id="3.40.630.10">
    <property type="entry name" value="Zn peptidases"/>
    <property type="match status" value="1"/>
</dbReference>
<protein>
    <submittedName>
        <fullName evidence="10">Carboxypeptidase D</fullName>
    </submittedName>
</protein>
<name>A0A0C2MM90_THEKT</name>
<keyword evidence="3 10" id="KW-0645">Protease</keyword>
<keyword evidence="5" id="KW-0378">Hydrolase</keyword>
<evidence type="ECO:0000313" key="10">
    <source>
        <dbReference type="EMBL" id="KII68346.1"/>
    </source>
</evidence>
<comment type="caution">
    <text evidence="10">The sequence shown here is derived from an EMBL/GenBank/DDBJ whole genome shotgun (WGS) entry which is preliminary data.</text>
</comment>
<feature type="domain" description="Peptidase M14" evidence="9">
    <location>
        <begin position="1"/>
        <end position="203"/>
    </location>
</feature>
<comment type="cofactor">
    <cofactor evidence="1">
        <name>Zn(2+)</name>
        <dbReference type="ChEBI" id="CHEBI:29105"/>
    </cofactor>
</comment>
<organism evidence="10 11">
    <name type="scientific">Thelohanellus kitauei</name>
    <name type="common">Myxosporean</name>
    <dbReference type="NCBI Taxonomy" id="669202"/>
    <lineage>
        <taxon>Eukaryota</taxon>
        <taxon>Metazoa</taxon>
        <taxon>Cnidaria</taxon>
        <taxon>Myxozoa</taxon>
        <taxon>Myxosporea</taxon>
        <taxon>Bivalvulida</taxon>
        <taxon>Platysporina</taxon>
        <taxon>Myxobolidae</taxon>
        <taxon>Thelohanellus</taxon>
    </lineage>
</organism>
<dbReference type="PROSITE" id="PS00133">
    <property type="entry name" value="CARBOXYPEPT_ZN_2"/>
    <property type="match status" value="1"/>
</dbReference>
<dbReference type="InterPro" id="IPR000834">
    <property type="entry name" value="Peptidase_M14"/>
</dbReference>
<gene>
    <name evidence="10" type="ORF">RF11_06790</name>
</gene>
<evidence type="ECO:0000256" key="3">
    <source>
        <dbReference type="ARBA" id="ARBA00022645"/>
    </source>
</evidence>
<keyword evidence="11" id="KW-1185">Reference proteome</keyword>
<sequence>MISSTRIHLMPSMNPDGYELADRVNRNDWTLGRENSNGQDLNRNFPDQYFGQMYPLQKETMAVIQWIKSIPFVLAANLHGGTMVANFPFDDNPSSQKMYSPTPDDSLFNFLAASYSNDHPTMHLNQIPWDCKDIKEPDHFMFGVTNGAAWYIVSGGMQDFNYVYTNCYEITLELGCIKFPDASLLPTYWQENREALLNLIQKVHMGIKGLVRDTTGCLIPFAEITVEGINHKVRSTEYGDYFRLLLPGSYTVKACKNGYTCQSKTVTLRCLDATILDFDLQPNSAPAFRRSHHKKCSRQQNKID</sequence>
<dbReference type="OMA" id="CGMQDYN"/>
<dbReference type="CDD" id="cd11308">
    <property type="entry name" value="Peptidase_M14NE-CP-C_like"/>
    <property type="match status" value="1"/>
</dbReference>
<dbReference type="PANTHER" id="PTHR11532">
    <property type="entry name" value="PROTEASE M14 CARBOXYPEPTIDASE"/>
    <property type="match status" value="1"/>
</dbReference>
<dbReference type="OrthoDB" id="10249045at2759"/>
<keyword evidence="6" id="KW-0862">Zinc</keyword>
<dbReference type="InterPro" id="IPR057247">
    <property type="entry name" value="CARBOXYPEPT_ZN_2"/>
</dbReference>
<evidence type="ECO:0000256" key="2">
    <source>
        <dbReference type="ARBA" id="ARBA00005988"/>
    </source>
</evidence>
<keyword evidence="7" id="KW-0325">Glycoprotein</keyword>
<dbReference type="AlphaFoldDB" id="A0A0C2MM90"/>
<dbReference type="Pfam" id="PF13620">
    <property type="entry name" value="CarboxypepD_reg"/>
    <property type="match status" value="1"/>
</dbReference>
<evidence type="ECO:0000256" key="6">
    <source>
        <dbReference type="ARBA" id="ARBA00022833"/>
    </source>
</evidence>
<dbReference type="MEROPS" id="M14.016"/>
<evidence type="ECO:0000256" key="5">
    <source>
        <dbReference type="ARBA" id="ARBA00022801"/>
    </source>
</evidence>
<dbReference type="InterPro" id="IPR050753">
    <property type="entry name" value="Peptidase_M14_domain"/>
</dbReference>
<dbReference type="Pfam" id="PF00246">
    <property type="entry name" value="Peptidase_M14"/>
    <property type="match status" value="1"/>
</dbReference>
<evidence type="ECO:0000313" key="11">
    <source>
        <dbReference type="Proteomes" id="UP000031668"/>
    </source>
</evidence>
<evidence type="ECO:0000256" key="1">
    <source>
        <dbReference type="ARBA" id="ARBA00001947"/>
    </source>
</evidence>
<dbReference type="EMBL" id="JWZT01002870">
    <property type="protein sequence ID" value="KII68346.1"/>
    <property type="molecule type" value="Genomic_DNA"/>
</dbReference>